<dbReference type="eggNOG" id="ENOG5032NWC">
    <property type="taxonomic scope" value="Bacteria"/>
</dbReference>
<gene>
    <name evidence="1" type="ORF">HPMG_01990</name>
</gene>
<name>C5F2N9_9HELI</name>
<reference evidence="2" key="1">
    <citation type="journal article" date="2014" name="Genome Announc.">
        <title>Draft genome sequences of six enterohepatic helicobacter species isolated from humans and one from rhesus macaques.</title>
        <authorList>
            <person name="Shen Z."/>
            <person name="Sheh A."/>
            <person name="Young S.K."/>
            <person name="Abouelliel A."/>
            <person name="Ward D.V."/>
            <person name="Earl A.M."/>
            <person name="Fox J.G."/>
        </authorList>
    </citation>
    <scope>NUCLEOTIDE SEQUENCE [LARGE SCALE GENOMIC DNA]</scope>
    <source>
        <strain evidence="2">MIT 98-5489</strain>
    </source>
</reference>
<sequence length="242" mass="28512">MQYYVTIYIDILFEKELLKLDATHAFLGLTHTHPDELDKIDNEIKMQKVKNADWKDIDKRWYESLETNEYNDGFWGFGTGTDSVYNTAGKVFQNNQYVVDNNVKTNTYKIKKLRSERTFKNRCTLEVSKEQYEFLLDEIKKDFEATKDIRPQSLEPINEEFTYSIHSNNCVHWVIKKLLDIGIEIIDEDYTIPGNFIDCFSSIMSIHSIFLKFQSIDDNLKSITGAKAFRDWARSMTDNNYI</sequence>
<dbReference type="HOGENOM" id="CLU_1072702_0_0_7"/>
<organism evidence="1 2">
    <name type="scientific">Helicobacter pullorum MIT 98-5489</name>
    <dbReference type="NCBI Taxonomy" id="537972"/>
    <lineage>
        <taxon>Bacteria</taxon>
        <taxon>Pseudomonadati</taxon>
        <taxon>Campylobacterota</taxon>
        <taxon>Epsilonproteobacteria</taxon>
        <taxon>Campylobacterales</taxon>
        <taxon>Helicobacteraceae</taxon>
        <taxon>Helicobacter</taxon>
    </lineage>
</organism>
<evidence type="ECO:0000313" key="1">
    <source>
        <dbReference type="EMBL" id="EEQ64533.1"/>
    </source>
</evidence>
<accession>C5F2N9</accession>
<dbReference type="AlphaFoldDB" id="C5F2N9"/>
<feature type="non-terminal residue" evidence="1">
    <location>
        <position position="242"/>
    </location>
</feature>
<dbReference type="EMBL" id="DS990465">
    <property type="protein sequence ID" value="EEQ64533.1"/>
    <property type="molecule type" value="Genomic_DNA"/>
</dbReference>
<evidence type="ECO:0000313" key="2">
    <source>
        <dbReference type="Proteomes" id="UP000003953"/>
    </source>
</evidence>
<proteinExistence type="predicted"/>
<protein>
    <submittedName>
        <fullName evidence="1">Uncharacterized protein</fullName>
    </submittedName>
</protein>
<dbReference type="Proteomes" id="UP000003953">
    <property type="component" value="Unassembled WGS sequence"/>
</dbReference>
<keyword evidence="2" id="KW-1185">Reference proteome</keyword>